<dbReference type="InterPro" id="IPR036691">
    <property type="entry name" value="Endo/exonu/phosph_ase_sf"/>
</dbReference>
<protein>
    <submittedName>
        <fullName evidence="3">Endonuclease</fullName>
    </submittedName>
</protein>
<sequence>MIKSRWTSALVWLVLSPFVAWAVLRLGGWTPVWQWIALVAFTPYVAAASAVPLLLSLGLRRWAAAAVALVTSVALALVVLPRHITDHGPLPSGDQRLRVLATNLAVGAGDTASVMRLVRDLKPDVVTVQELTPEARDRLDDAGLRALLPHVVDRAKSGVGGSGLYSRHPVSERPLIELGAFRQARGVISHPSGHEIEIVSVHPCAPSYDSRIPCWDTGLEALPEAGGQLRVLAGDFNATLDHRPVRDLLDSGYRDAADLTGHGLTPTWPQQGWSRVPGVTIDHVLADRRMAVHAFSVHALPGTDHRPIFAELGLPTTAS</sequence>
<keyword evidence="1" id="KW-0812">Transmembrane</keyword>
<reference evidence="3 4" key="1">
    <citation type="submission" date="2021-01" db="EMBL/GenBank/DDBJ databases">
        <title>Whole genome shotgun sequence of Planobispora longispora NBRC 13918.</title>
        <authorList>
            <person name="Komaki H."/>
            <person name="Tamura T."/>
        </authorList>
    </citation>
    <scope>NUCLEOTIDE SEQUENCE [LARGE SCALE GENOMIC DNA]</scope>
    <source>
        <strain evidence="3 4">NBRC 13918</strain>
    </source>
</reference>
<gene>
    <name evidence="3" type="ORF">Plo01_60530</name>
</gene>
<evidence type="ECO:0000313" key="4">
    <source>
        <dbReference type="Proteomes" id="UP000616724"/>
    </source>
</evidence>
<dbReference type="RefSeq" id="WP_203894086.1">
    <property type="nucleotide sequence ID" value="NZ_BOOH01000050.1"/>
</dbReference>
<dbReference type="Gene3D" id="3.60.10.10">
    <property type="entry name" value="Endonuclease/exonuclease/phosphatase"/>
    <property type="match status" value="1"/>
</dbReference>
<keyword evidence="1" id="KW-0472">Membrane</keyword>
<evidence type="ECO:0000259" key="2">
    <source>
        <dbReference type="Pfam" id="PF03372"/>
    </source>
</evidence>
<keyword evidence="1" id="KW-1133">Transmembrane helix</keyword>
<keyword evidence="3" id="KW-0540">Nuclease</keyword>
<accession>A0A8J3W7I8</accession>
<name>A0A8J3W7I8_9ACTN</name>
<dbReference type="GO" id="GO:0004519">
    <property type="term" value="F:endonuclease activity"/>
    <property type="evidence" value="ECO:0007669"/>
    <property type="project" value="UniProtKB-KW"/>
</dbReference>
<feature type="transmembrane region" description="Helical" evidence="1">
    <location>
        <begin position="62"/>
        <end position="80"/>
    </location>
</feature>
<dbReference type="AlphaFoldDB" id="A0A8J3W7I8"/>
<keyword evidence="3" id="KW-0255">Endonuclease</keyword>
<dbReference type="InterPro" id="IPR005135">
    <property type="entry name" value="Endo/exonuclease/phosphatase"/>
</dbReference>
<evidence type="ECO:0000256" key="1">
    <source>
        <dbReference type="SAM" id="Phobius"/>
    </source>
</evidence>
<feature type="transmembrane region" description="Helical" evidence="1">
    <location>
        <begin position="32"/>
        <end position="55"/>
    </location>
</feature>
<dbReference type="Pfam" id="PF03372">
    <property type="entry name" value="Exo_endo_phos"/>
    <property type="match status" value="1"/>
</dbReference>
<organism evidence="3 4">
    <name type="scientific">Planobispora longispora</name>
    <dbReference type="NCBI Taxonomy" id="28887"/>
    <lineage>
        <taxon>Bacteria</taxon>
        <taxon>Bacillati</taxon>
        <taxon>Actinomycetota</taxon>
        <taxon>Actinomycetes</taxon>
        <taxon>Streptosporangiales</taxon>
        <taxon>Streptosporangiaceae</taxon>
        <taxon>Planobispora</taxon>
    </lineage>
</organism>
<dbReference type="EMBL" id="BOOH01000050">
    <property type="protein sequence ID" value="GIH79624.1"/>
    <property type="molecule type" value="Genomic_DNA"/>
</dbReference>
<keyword evidence="3" id="KW-0378">Hydrolase</keyword>
<proteinExistence type="predicted"/>
<comment type="caution">
    <text evidence="3">The sequence shown here is derived from an EMBL/GenBank/DDBJ whole genome shotgun (WGS) entry which is preliminary data.</text>
</comment>
<evidence type="ECO:0000313" key="3">
    <source>
        <dbReference type="EMBL" id="GIH79624.1"/>
    </source>
</evidence>
<dbReference type="Proteomes" id="UP000616724">
    <property type="component" value="Unassembled WGS sequence"/>
</dbReference>
<dbReference type="SUPFAM" id="SSF56219">
    <property type="entry name" value="DNase I-like"/>
    <property type="match status" value="1"/>
</dbReference>
<feature type="domain" description="Endonuclease/exonuclease/phosphatase" evidence="2">
    <location>
        <begin position="103"/>
        <end position="305"/>
    </location>
</feature>
<keyword evidence="4" id="KW-1185">Reference proteome</keyword>